<feature type="compositionally biased region" description="Low complexity" evidence="1">
    <location>
        <begin position="153"/>
        <end position="167"/>
    </location>
</feature>
<sequence>MSKSVPDPLTTTSTAETNEWAPAPPLSSSLSTATQRTLKRKPHRLSATIAGDCSEFLKNTTATAAPLAATTADLGVGAPEQQPLETEEESNTTLRKDLTMFVDARYSFDDEDQHGEEGMKLATAVAKLEEEQRLENHQHQQQFANRTLRRSTNRNSSSSSSGSSTTSWATMEDARRKFLIDGHYRGRPVEQQHAGGFAHHYSDDEDKESMYSLSSSTTPSKRISSTTSASGGGAPPPLLPSLASHRALTSAVLRFDRLQSQNLILRSHLAAECDALDAADETYAARLHELGLLRFERKFLAEVVALASAPSTPKRRGRLLGINADDDEDAKRANRRRTLPPPRPRTDGGGALYSSLPTLALNLETEMDLHVHAAPGVVAAADHHRRWSLSTAPAASALSTSTPFASTDPTLVSSSLSPSSASSDDDWSSRPLQRSAFTAMSAAIREAISTKIPHPPSPTSESPATSSLTTATATLLATQTTHLERLCHALAHTNAELRAALDDLRVGPLPAYACWIRDLEAQIAVVGEATRALREERRMRVGGVASQRGDAEEGVNDWDHDHEDDDDDGQDVFYDCEEGDEKDFC</sequence>
<feature type="compositionally biased region" description="Low complexity" evidence="1">
    <location>
        <begin position="210"/>
        <end position="229"/>
    </location>
</feature>
<dbReference type="Proteomes" id="UP001212152">
    <property type="component" value="Unassembled WGS sequence"/>
</dbReference>
<feature type="region of interest" description="Disordered" evidence="1">
    <location>
        <begin position="199"/>
        <end position="237"/>
    </location>
</feature>
<evidence type="ECO:0000313" key="2">
    <source>
        <dbReference type="EMBL" id="KAJ3180277.1"/>
    </source>
</evidence>
<feature type="compositionally biased region" description="Low complexity" evidence="1">
    <location>
        <begin position="398"/>
        <end position="422"/>
    </location>
</feature>
<reference evidence="2" key="1">
    <citation type="submission" date="2020-05" db="EMBL/GenBank/DDBJ databases">
        <title>Phylogenomic resolution of chytrid fungi.</title>
        <authorList>
            <person name="Stajich J.E."/>
            <person name="Amses K."/>
            <person name="Simmons R."/>
            <person name="Seto K."/>
            <person name="Myers J."/>
            <person name="Bonds A."/>
            <person name="Quandt C.A."/>
            <person name="Barry K."/>
            <person name="Liu P."/>
            <person name="Grigoriev I."/>
            <person name="Longcore J.E."/>
            <person name="James T.Y."/>
        </authorList>
    </citation>
    <scope>NUCLEOTIDE SEQUENCE</scope>
    <source>
        <strain evidence="2">JEL0379</strain>
    </source>
</reference>
<feature type="compositionally biased region" description="Acidic residues" evidence="1">
    <location>
        <begin position="552"/>
        <end position="573"/>
    </location>
</feature>
<name>A0AAD5XRI7_9FUNG</name>
<feature type="region of interest" description="Disordered" evidence="1">
    <location>
        <begin position="313"/>
        <end position="351"/>
    </location>
</feature>
<feature type="region of interest" description="Disordered" evidence="1">
    <location>
        <begin position="398"/>
        <end position="430"/>
    </location>
</feature>
<accession>A0AAD5XRI7</accession>
<evidence type="ECO:0000313" key="3">
    <source>
        <dbReference type="Proteomes" id="UP001212152"/>
    </source>
</evidence>
<evidence type="ECO:0000256" key="1">
    <source>
        <dbReference type="SAM" id="MobiDB-lite"/>
    </source>
</evidence>
<keyword evidence="3" id="KW-1185">Reference proteome</keyword>
<protein>
    <submittedName>
        <fullName evidence="2">Uncharacterized protein</fullName>
    </submittedName>
</protein>
<feature type="region of interest" description="Disordered" evidence="1">
    <location>
        <begin position="132"/>
        <end position="169"/>
    </location>
</feature>
<feature type="region of interest" description="Disordered" evidence="1">
    <location>
        <begin position="1"/>
        <end position="43"/>
    </location>
</feature>
<dbReference type="AlphaFoldDB" id="A0AAD5XRI7"/>
<dbReference type="EMBL" id="JADGJQ010000017">
    <property type="protein sequence ID" value="KAJ3180277.1"/>
    <property type="molecule type" value="Genomic_DNA"/>
</dbReference>
<comment type="caution">
    <text evidence="2">The sequence shown here is derived from an EMBL/GenBank/DDBJ whole genome shotgun (WGS) entry which is preliminary data.</text>
</comment>
<feature type="compositionally biased region" description="Polar residues" evidence="1">
    <location>
        <begin position="1"/>
        <end position="17"/>
    </location>
</feature>
<proteinExistence type="predicted"/>
<gene>
    <name evidence="2" type="ORF">HDU87_002156</name>
</gene>
<feature type="region of interest" description="Disordered" evidence="1">
    <location>
        <begin position="540"/>
        <end position="573"/>
    </location>
</feature>
<organism evidence="2 3">
    <name type="scientific">Geranomyces variabilis</name>
    <dbReference type="NCBI Taxonomy" id="109894"/>
    <lineage>
        <taxon>Eukaryota</taxon>
        <taxon>Fungi</taxon>
        <taxon>Fungi incertae sedis</taxon>
        <taxon>Chytridiomycota</taxon>
        <taxon>Chytridiomycota incertae sedis</taxon>
        <taxon>Chytridiomycetes</taxon>
        <taxon>Spizellomycetales</taxon>
        <taxon>Powellomycetaceae</taxon>
        <taxon>Geranomyces</taxon>
    </lineage>
</organism>